<protein>
    <recommendedName>
        <fullName evidence="2">HTH cro/C1-type domain-containing protein</fullName>
    </recommendedName>
</protein>
<dbReference type="EMBL" id="AFZD01000015">
    <property type="protein sequence ID" value="EHL12505.1"/>
    <property type="molecule type" value="Genomic_DNA"/>
</dbReference>
<dbReference type="PANTHER" id="PTHR46558">
    <property type="entry name" value="TRACRIPTIONAL REGULATORY PROTEIN-RELATED-RELATED"/>
    <property type="match status" value="1"/>
</dbReference>
<evidence type="ECO:0000313" key="4">
    <source>
        <dbReference type="Proteomes" id="UP000003527"/>
    </source>
</evidence>
<proteinExistence type="predicted"/>
<dbReference type="PANTHER" id="PTHR46558:SF11">
    <property type="entry name" value="HTH-TYPE TRANSCRIPTIONAL REGULATOR XRE"/>
    <property type="match status" value="1"/>
</dbReference>
<sequence>MKISDRVRELRIAKNLTQQEFADALKIKRSTISNYDIGRSEPSESVISLICRTFSVSETWLRTGEGEMFSDTAREEQIAAFMGDVLAAETEDFRKRFISMLSSLSVDEWRFIEEKAKELFAKEQEKRQD</sequence>
<dbReference type="AlphaFoldDB" id="G9WTI2"/>
<keyword evidence="1" id="KW-0238">DNA-binding</keyword>
<dbReference type="RefSeq" id="WP_009536150.1">
    <property type="nucleotide sequence ID" value="NZ_JH414504.1"/>
</dbReference>
<dbReference type="InterPro" id="IPR001387">
    <property type="entry name" value="Cro/C1-type_HTH"/>
</dbReference>
<dbReference type="CDD" id="cd00093">
    <property type="entry name" value="HTH_XRE"/>
    <property type="match status" value="1"/>
</dbReference>
<dbReference type="Pfam" id="PF01381">
    <property type="entry name" value="HTH_3"/>
    <property type="match status" value="1"/>
</dbReference>
<dbReference type="SMART" id="SM00530">
    <property type="entry name" value="HTH_XRE"/>
    <property type="match status" value="1"/>
</dbReference>
<dbReference type="HOGENOM" id="CLU_066192_5_1_9"/>
<organism evidence="3 4">
    <name type="scientific">Oribacterium asaccharolyticum ACB7</name>
    <dbReference type="NCBI Taxonomy" id="796944"/>
    <lineage>
        <taxon>Bacteria</taxon>
        <taxon>Bacillati</taxon>
        <taxon>Bacillota</taxon>
        <taxon>Clostridia</taxon>
        <taxon>Lachnospirales</taxon>
        <taxon>Lachnospiraceae</taxon>
        <taxon>Oribacterium</taxon>
    </lineage>
</organism>
<evidence type="ECO:0000259" key="2">
    <source>
        <dbReference type="PROSITE" id="PS50943"/>
    </source>
</evidence>
<dbReference type="PATRIC" id="fig|796944.3.peg.926"/>
<dbReference type="PROSITE" id="PS50943">
    <property type="entry name" value="HTH_CROC1"/>
    <property type="match status" value="1"/>
</dbReference>
<evidence type="ECO:0000313" key="3">
    <source>
        <dbReference type="EMBL" id="EHL12505.1"/>
    </source>
</evidence>
<name>G9WTI2_9FIRM</name>
<dbReference type="InterPro" id="IPR010982">
    <property type="entry name" value="Lambda_DNA-bd_dom_sf"/>
</dbReference>
<dbReference type="SUPFAM" id="SSF47413">
    <property type="entry name" value="lambda repressor-like DNA-binding domains"/>
    <property type="match status" value="1"/>
</dbReference>
<comment type="caution">
    <text evidence="3">The sequence shown here is derived from an EMBL/GenBank/DDBJ whole genome shotgun (WGS) entry which is preliminary data.</text>
</comment>
<gene>
    <name evidence="3" type="ORF">HMPREF9624_00216</name>
</gene>
<dbReference type="Gene3D" id="1.10.260.40">
    <property type="entry name" value="lambda repressor-like DNA-binding domains"/>
    <property type="match status" value="1"/>
</dbReference>
<accession>G9WTI2</accession>
<dbReference type="GO" id="GO:0003677">
    <property type="term" value="F:DNA binding"/>
    <property type="evidence" value="ECO:0007669"/>
    <property type="project" value="UniProtKB-KW"/>
</dbReference>
<feature type="domain" description="HTH cro/C1-type" evidence="2">
    <location>
        <begin position="7"/>
        <end position="61"/>
    </location>
</feature>
<keyword evidence="4" id="KW-1185">Reference proteome</keyword>
<dbReference type="Proteomes" id="UP000003527">
    <property type="component" value="Unassembled WGS sequence"/>
</dbReference>
<reference evidence="3 4" key="1">
    <citation type="submission" date="2011-08" db="EMBL/GenBank/DDBJ databases">
        <title>The Genome Sequence of Oribacterium sp. ACB7.</title>
        <authorList>
            <consortium name="The Broad Institute Genome Sequencing Platform"/>
            <person name="Earl A."/>
            <person name="Ward D."/>
            <person name="Feldgarden M."/>
            <person name="Gevers D."/>
            <person name="Sizova M."/>
            <person name="Hazen A."/>
            <person name="Epstein S."/>
            <person name="Young S.K."/>
            <person name="Zeng Q."/>
            <person name="Gargeya S."/>
            <person name="Fitzgerald M."/>
            <person name="Haas B."/>
            <person name="Abouelleil A."/>
            <person name="Alvarado L."/>
            <person name="Arachchi H.M."/>
            <person name="Berlin A."/>
            <person name="Brown A."/>
            <person name="Chapman S.B."/>
            <person name="Chen Z."/>
            <person name="Dunbar C."/>
            <person name="Freedman E."/>
            <person name="Gearin G."/>
            <person name="Gellesch M."/>
            <person name="Goldberg J."/>
            <person name="Griggs A."/>
            <person name="Gujja S."/>
            <person name="Heiman D."/>
            <person name="Howarth C."/>
            <person name="Larson L."/>
            <person name="Lui A."/>
            <person name="MacDonald P.J.P."/>
            <person name="Montmayeur A."/>
            <person name="Murphy C."/>
            <person name="Neiman D."/>
            <person name="Pearson M."/>
            <person name="Priest M."/>
            <person name="Roberts A."/>
            <person name="Saif S."/>
            <person name="Shea T."/>
            <person name="Shenoy N."/>
            <person name="Sisk P."/>
            <person name="Stolte C."/>
            <person name="Sykes S."/>
            <person name="Wortman J."/>
            <person name="Nusbaum C."/>
            <person name="Birren B."/>
        </authorList>
    </citation>
    <scope>NUCLEOTIDE SEQUENCE [LARGE SCALE GENOMIC DNA]</scope>
    <source>
        <strain evidence="3 4">ACB7</strain>
    </source>
</reference>
<evidence type="ECO:0000256" key="1">
    <source>
        <dbReference type="ARBA" id="ARBA00023125"/>
    </source>
</evidence>